<name>A0AA39QMD4_9AGAR</name>
<gene>
    <name evidence="2" type="ORF">EDD18DRAFT_340295</name>
</gene>
<organism evidence="2 3">
    <name type="scientific">Armillaria luteobubalina</name>
    <dbReference type="NCBI Taxonomy" id="153913"/>
    <lineage>
        <taxon>Eukaryota</taxon>
        <taxon>Fungi</taxon>
        <taxon>Dikarya</taxon>
        <taxon>Basidiomycota</taxon>
        <taxon>Agaricomycotina</taxon>
        <taxon>Agaricomycetes</taxon>
        <taxon>Agaricomycetidae</taxon>
        <taxon>Agaricales</taxon>
        <taxon>Marasmiineae</taxon>
        <taxon>Physalacriaceae</taxon>
        <taxon>Armillaria</taxon>
    </lineage>
</organism>
<accession>A0AA39QMD4</accession>
<evidence type="ECO:0000313" key="2">
    <source>
        <dbReference type="EMBL" id="KAK0505597.1"/>
    </source>
</evidence>
<evidence type="ECO:0000256" key="1">
    <source>
        <dbReference type="SAM" id="MobiDB-lite"/>
    </source>
</evidence>
<feature type="region of interest" description="Disordered" evidence="1">
    <location>
        <begin position="37"/>
        <end position="62"/>
    </location>
</feature>
<dbReference type="Proteomes" id="UP001175228">
    <property type="component" value="Unassembled WGS sequence"/>
</dbReference>
<dbReference type="EMBL" id="JAUEPU010000002">
    <property type="protein sequence ID" value="KAK0505597.1"/>
    <property type="molecule type" value="Genomic_DNA"/>
</dbReference>
<sequence>MNARVLSMTPFNPNLDGPVEPPARAALIHPALHRSRYSPRAVSPRNAPSIPSPSTSSGESSPSAITSLSLIVGRYATSFPSVLGLMINIKHIRSLVTLELDRCDAEPQDFSDMVTISIRDLRLSGCHSNVCFLLGPVAVVNLEVHGPGLDGECMPIGLTLRCLTYAHLGQLKSLCLVDTCRDAGCSDLLHLARALERPFSSLEALVVDIPLSEVIHRKLIQLLTCPSCAHKLSDCLGDHQGLA</sequence>
<feature type="compositionally biased region" description="Low complexity" evidence="1">
    <location>
        <begin position="47"/>
        <end position="62"/>
    </location>
</feature>
<comment type="caution">
    <text evidence="2">The sequence shown here is derived from an EMBL/GenBank/DDBJ whole genome shotgun (WGS) entry which is preliminary data.</text>
</comment>
<keyword evidence="3" id="KW-1185">Reference proteome</keyword>
<proteinExistence type="predicted"/>
<reference evidence="2" key="1">
    <citation type="submission" date="2023-06" db="EMBL/GenBank/DDBJ databases">
        <authorList>
            <consortium name="Lawrence Berkeley National Laboratory"/>
            <person name="Ahrendt S."/>
            <person name="Sahu N."/>
            <person name="Indic B."/>
            <person name="Wong-Bajracharya J."/>
            <person name="Merenyi Z."/>
            <person name="Ke H.-M."/>
            <person name="Monk M."/>
            <person name="Kocsube S."/>
            <person name="Drula E."/>
            <person name="Lipzen A."/>
            <person name="Balint B."/>
            <person name="Henrissat B."/>
            <person name="Andreopoulos B."/>
            <person name="Martin F.M."/>
            <person name="Harder C.B."/>
            <person name="Rigling D."/>
            <person name="Ford K.L."/>
            <person name="Foster G.D."/>
            <person name="Pangilinan J."/>
            <person name="Papanicolaou A."/>
            <person name="Barry K."/>
            <person name="LaButti K."/>
            <person name="Viragh M."/>
            <person name="Koriabine M."/>
            <person name="Yan M."/>
            <person name="Riley R."/>
            <person name="Champramary S."/>
            <person name="Plett K.L."/>
            <person name="Tsai I.J."/>
            <person name="Slot J."/>
            <person name="Sipos G."/>
            <person name="Plett J."/>
            <person name="Nagy L.G."/>
            <person name="Grigoriev I.V."/>
        </authorList>
    </citation>
    <scope>NUCLEOTIDE SEQUENCE</scope>
    <source>
        <strain evidence="2">HWK02</strain>
    </source>
</reference>
<protein>
    <submittedName>
        <fullName evidence="2">Uncharacterized protein</fullName>
    </submittedName>
</protein>
<evidence type="ECO:0000313" key="3">
    <source>
        <dbReference type="Proteomes" id="UP001175228"/>
    </source>
</evidence>
<dbReference type="AlphaFoldDB" id="A0AA39QMD4"/>